<keyword evidence="4" id="KW-0560">Oxidoreductase</keyword>
<dbReference type="PANTHER" id="PTHR43735">
    <property type="entry name" value="APOPTOSIS-INDUCING FACTOR 1"/>
    <property type="match status" value="1"/>
</dbReference>
<keyword evidence="7" id="KW-1185">Reference proteome</keyword>
<dbReference type="PRINTS" id="PR00411">
    <property type="entry name" value="PNDRDTASEI"/>
</dbReference>
<dbReference type="PRINTS" id="PR00368">
    <property type="entry name" value="FADPNR"/>
</dbReference>
<proteinExistence type="inferred from homology"/>
<dbReference type="InterPro" id="IPR023753">
    <property type="entry name" value="FAD/NAD-binding_dom"/>
</dbReference>
<comment type="similarity">
    <text evidence="1">Belongs to the FAD-dependent oxidoreductase family.</text>
</comment>
<dbReference type="Pfam" id="PF07992">
    <property type="entry name" value="Pyr_redox_2"/>
    <property type="match status" value="1"/>
</dbReference>
<feature type="domain" description="FAD/NAD(P)-binding" evidence="5">
    <location>
        <begin position="6"/>
        <end position="305"/>
    </location>
</feature>
<dbReference type="GO" id="GO:0005737">
    <property type="term" value="C:cytoplasm"/>
    <property type="evidence" value="ECO:0007669"/>
    <property type="project" value="TreeGrafter"/>
</dbReference>
<evidence type="ECO:0000256" key="3">
    <source>
        <dbReference type="ARBA" id="ARBA00022827"/>
    </source>
</evidence>
<evidence type="ECO:0000256" key="1">
    <source>
        <dbReference type="ARBA" id="ARBA00006442"/>
    </source>
</evidence>
<dbReference type="SUPFAM" id="SSF51905">
    <property type="entry name" value="FAD/NAD(P)-binding domain"/>
    <property type="match status" value="1"/>
</dbReference>
<dbReference type="GO" id="GO:0004174">
    <property type="term" value="F:electron-transferring-flavoprotein dehydrogenase activity"/>
    <property type="evidence" value="ECO:0007669"/>
    <property type="project" value="TreeGrafter"/>
</dbReference>
<keyword evidence="3" id="KW-0274">FAD</keyword>
<evidence type="ECO:0000259" key="5">
    <source>
        <dbReference type="Pfam" id="PF07992"/>
    </source>
</evidence>
<evidence type="ECO:0000256" key="4">
    <source>
        <dbReference type="ARBA" id="ARBA00023002"/>
    </source>
</evidence>
<gene>
    <name evidence="6" type="ORF">K431DRAFT_283785</name>
</gene>
<comment type="caution">
    <text evidence="6">The sequence shown here is derived from an EMBL/GenBank/DDBJ whole genome shotgun (WGS) entry which is preliminary data.</text>
</comment>
<reference evidence="6" key="1">
    <citation type="journal article" date="2020" name="Stud. Mycol.">
        <title>101 Dothideomycetes genomes: a test case for predicting lifestyles and emergence of pathogens.</title>
        <authorList>
            <person name="Haridas S."/>
            <person name="Albert R."/>
            <person name="Binder M."/>
            <person name="Bloem J."/>
            <person name="Labutti K."/>
            <person name="Salamov A."/>
            <person name="Andreopoulos B."/>
            <person name="Baker S."/>
            <person name="Barry K."/>
            <person name="Bills G."/>
            <person name="Bluhm B."/>
            <person name="Cannon C."/>
            <person name="Castanera R."/>
            <person name="Culley D."/>
            <person name="Daum C."/>
            <person name="Ezra D."/>
            <person name="Gonzalez J."/>
            <person name="Henrissat B."/>
            <person name="Kuo A."/>
            <person name="Liang C."/>
            <person name="Lipzen A."/>
            <person name="Lutzoni F."/>
            <person name="Magnuson J."/>
            <person name="Mondo S."/>
            <person name="Nolan M."/>
            <person name="Ohm R."/>
            <person name="Pangilinan J."/>
            <person name="Park H.-J."/>
            <person name="Ramirez L."/>
            <person name="Alfaro M."/>
            <person name="Sun H."/>
            <person name="Tritt A."/>
            <person name="Yoshinaga Y."/>
            <person name="Zwiers L.-H."/>
            <person name="Turgeon B."/>
            <person name="Goodwin S."/>
            <person name="Spatafora J."/>
            <person name="Crous P."/>
            <person name="Grigoriev I."/>
        </authorList>
    </citation>
    <scope>NUCLEOTIDE SEQUENCE</scope>
    <source>
        <strain evidence="6">CBS 116435</strain>
    </source>
</reference>
<dbReference type="GO" id="GO:0050660">
    <property type="term" value="F:flavin adenine dinucleotide binding"/>
    <property type="evidence" value="ECO:0007669"/>
    <property type="project" value="TreeGrafter"/>
</dbReference>
<sequence>MAEQRNVVILGASFGGLSAAHYFLKHTLPTLKTAKDAEYALHVVDPSTHFWWHHGAPREIVSIKQMPHDKYFVSIESAFKQYASLKDSIHVHHATATGLDAEKRQVIFKPHGSDVEETLPYYALVIATGVRSPTPLTTLQGDYTITQRALEEMNTILASAKEVVIGGGGPIAVETAGEIGAHLKGKGAKVTIVTSGNKLLPVLGKKFSDKAHKMLTKVGVTVVYNTKIETADPSANGKTDVKLSNGETIAADAYIPAVGVTPNTEFLPANLKTAAGWVDVNAQTLRVDVAGQRVYAAGDVAAVDQGGALNLFKTIPIVGNNMRSDLFAAAKVGGTVAEKKFIRKDSETQLVPVGPGQGVGAFNGFGMPSFMVASFKGKDYMQGQMSDIVVTGNKWKKA</sequence>
<evidence type="ECO:0000313" key="7">
    <source>
        <dbReference type="Proteomes" id="UP000799441"/>
    </source>
</evidence>
<keyword evidence="2" id="KW-0285">Flavoprotein</keyword>
<dbReference type="OrthoDB" id="202203at2759"/>
<dbReference type="AlphaFoldDB" id="A0A9P4QCX3"/>
<dbReference type="Gene3D" id="3.50.50.100">
    <property type="match status" value="1"/>
</dbReference>
<protein>
    <submittedName>
        <fullName evidence="6">FAD/NAD(P)-binding domain-containing protein</fullName>
    </submittedName>
</protein>
<dbReference type="PANTHER" id="PTHR43735:SF3">
    <property type="entry name" value="FERROPTOSIS SUPPRESSOR PROTEIN 1"/>
    <property type="match status" value="1"/>
</dbReference>
<organism evidence="6 7">
    <name type="scientific">Polychaeton citri CBS 116435</name>
    <dbReference type="NCBI Taxonomy" id="1314669"/>
    <lineage>
        <taxon>Eukaryota</taxon>
        <taxon>Fungi</taxon>
        <taxon>Dikarya</taxon>
        <taxon>Ascomycota</taxon>
        <taxon>Pezizomycotina</taxon>
        <taxon>Dothideomycetes</taxon>
        <taxon>Dothideomycetidae</taxon>
        <taxon>Capnodiales</taxon>
        <taxon>Capnodiaceae</taxon>
        <taxon>Polychaeton</taxon>
    </lineage>
</organism>
<accession>A0A9P4QCX3</accession>
<dbReference type="Proteomes" id="UP000799441">
    <property type="component" value="Unassembled WGS sequence"/>
</dbReference>
<dbReference type="InterPro" id="IPR036188">
    <property type="entry name" value="FAD/NAD-bd_sf"/>
</dbReference>
<evidence type="ECO:0000256" key="2">
    <source>
        <dbReference type="ARBA" id="ARBA00022630"/>
    </source>
</evidence>
<name>A0A9P4QCX3_9PEZI</name>
<dbReference type="EMBL" id="MU003781">
    <property type="protein sequence ID" value="KAF2722646.1"/>
    <property type="molecule type" value="Genomic_DNA"/>
</dbReference>
<evidence type="ECO:0000313" key="6">
    <source>
        <dbReference type="EMBL" id="KAF2722646.1"/>
    </source>
</evidence>